<dbReference type="EMBL" id="MU005771">
    <property type="protein sequence ID" value="KAF2708567.1"/>
    <property type="molecule type" value="Genomic_DNA"/>
</dbReference>
<name>A0A6G1K875_9PLEO</name>
<evidence type="ECO:0000313" key="2">
    <source>
        <dbReference type="EMBL" id="KAF2708567.1"/>
    </source>
</evidence>
<protein>
    <recommendedName>
        <fullName evidence="4">BTB domain-containing protein</fullName>
    </recommendedName>
</protein>
<accession>A0A6G1K875</accession>
<feature type="compositionally biased region" description="Acidic residues" evidence="1">
    <location>
        <begin position="273"/>
        <end position="285"/>
    </location>
</feature>
<feature type="region of interest" description="Disordered" evidence="1">
    <location>
        <begin position="265"/>
        <end position="285"/>
    </location>
</feature>
<reference evidence="2" key="1">
    <citation type="journal article" date="2020" name="Stud. Mycol.">
        <title>101 Dothideomycetes genomes: a test case for predicting lifestyles and emergence of pathogens.</title>
        <authorList>
            <person name="Haridas S."/>
            <person name="Albert R."/>
            <person name="Binder M."/>
            <person name="Bloem J."/>
            <person name="Labutti K."/>
            <person name="Salamov A."/>
            <person name="Andreopoulos B."/>
            <person name="Baker S."/>
            <person name="Barry K."/>
            <person name="Bills G."/>
            <person name="Bluhm B."/>
            <person name="Cannon C."/>
            <person name="Castanera R."/>
            <person name="Culley D."/>
            <person name="Daum C."/>
            <person name="Ezra D."/>
            <person name="Gonzalez J."/>
            <person name="Henrissat B."/>
            <person name="Kuo A."/>
            <person name="Liang C."/>
            <person name="Lipzen A."/>
            <person name="Lutzoni F."/>
            <person name="Magnuson J."/>
            <person name="Mondo S."/>
            <person name="Nolan M."/>
            <person name="Ohm R."/>
            <person name="Pangilinan J."/>
            <person name="Park H.-J."/>
            <person name="Ramirez L."/>
            <person name="Alfaro M."/>
            <person name="Sun H."/>
            <person name="Tritt A."/>
            <person name="Yoshinaga Y."/>
            <person name="Zwiers L.-H."/>
            <person name="Turgeon B."/>
            <person name="Goodwin S."/>
            <person name="Spatafora J."/>
            <person name="Crous P."/>
            <person name="Grigoriev I."/>
        </authorList>
    </citation>
    <scope>NUCLEOTIDE SEQUENCE</scope>
    <source>
        <strain evidence="2">CBS 279.74</strain>
    </source>
</reference>
<evidence type="ECO:0000313" key="3">
    <source>
        <dbReference type="Proteomes" id="UP000799428"/>
    </source>
</evidence>
<organism evidence="2 3">
    <name type="scientific">Pleomassaria siparia CBS 279.74</name>
    <dbReference type="NCBI Taxonomy" id="1314801"/>
    <lineage>
        <taxon>Eukaryota</taxon>
        <taxon>Fungi</taxon>
        <taxon>Dikarya</taxon>
        <taxon>Ascomycota</taxon>
        <taxon>Pezizomycotina</taxon>
        <taxon>Dothideomycetes</taxon>
        <taxon>Pleosporomycetidae</taxon>
        <taxon>Pleosporales</taxon>
        <taxon>Pleomassariaceae</taxon>
        <taxon>Pleomassaria</taxon>
    </lineage>
</organism>
<evidence type="ECO:0008006" key="4">
    <source>
        <dbReference type="Google" id="ProtNLM"/>
    </source>
</evidence>
<evidence type="ECO:0000256" key="1">
    <source>
        <dbReference type="SAM" id="MobiDB-lite"/>
    </source>
</evidence>
<dbReference type="AlphaFoldDB" id="A0A6G1K875"/>
<dbReference type="OrthoDB" id="3785924at2759"/>
<keyword evidence="3" id="KW-1185">Reference proteome</keyword>
<gene>
    <name evidence="2" type="ORF">K504DRAFT_467821</name>
</gene>
<dbReference type="Proteomes" id="UP000799428">
    <property type="component" value="Unassembled WGS sequence"/>
</dbReference>
<proteinExistence type="predicted"/>
<sequence length="285" mass="32041">MDSQVGRDFTIITSNCVEFKIHSAMIVGGPRQLEDYVFSRGATGQNPRSSVTLPAHMIPVCVDALVHFLYQSAYSFENGSVSTYRHATVVPENVDPIADAIEAGMNNLKFHMHMYALGEELEYSDLKAVAHGHLVGIVMQKGALMIGPLKNFVDLAYGYLPYDRRVCRDDDHAIRNLAVVSVIFHELQIWEKEHRAEFMDSVRDCDQFLTDMDRIKKRYKHILMAHPKPTARLAHNHGKEAPITRRSSRAAMVKRWSERKQGLVVAGNGDGGNNDDMDVAMGDEE</sequence>